<dbReference type="SUPFAM" id="SSF46689">
    <property type="entry name" value="Homeodomain-like"/>
    <property type="match status" value="1"/>
</dbReference>
<reference evidence="2 3" key="1">
    <citation type="submission" date="2020-02" db="EMBL/GenBank/DDBJ databases">
        <title>Aliifodinibius halophilus 2W32, complete genome.</title>
        <authorList>
            <person name="Li Y."/>
            <person name="Wu S."/>
        </authorList>
    </citation>
    <scope>NUCLEOTIDE SEQUENCE [LARGE SCALE GENOMIC DNA]</scope>
    <source>
        <strain evidence="2 3">2W32</strain>
    </source>
</reference>
<dbReference type="InterPro" id="IPR041673">
    <property type="entry name" value="TetR_C_23"/>
</dbReference>
<evidence type="ECO:0000259" key="1">
    <source>
        <dbReference type="Pfam" id="PF17931"/>
    </source>
</evidence>
<proteinExistence type="predicted"/>
<accession>A0A6M1TDX7</accession>
<keyword evidence="3" id="KW-1185">Reference proteome</keyword>
<gene>
    <name evidence="2" type="ORF">G3569_08485</name>
</gene>
<dbReference type="Gene3D" id="1.10.357.10">
    <property type="entry name" value="Tetracycline Repressor, domain 2"/>
    <property type="match status" value="1"/>
</dbReference>
<name>A0A6M1TDX7_9BACT</name>
<dbReference type="RefSeq" id="WP_165268065.1">
    <property type="nucleotide sequence ID" value="NZ_JAALLS010000009.1"/>
</dbReference>
<dbReference type="EMBL" id="JAALLS010000009">
    <property type="protein sequence ID" value="NGP88392.1"/>
    <property type="molecule type" value="Genomic_DNA"/>
</dbReference>
<organism evidence="2 3">
    <name type="scientific">Fodinibius halophilus</name>
    <dbReference type="NCBI Taxonomy" id="1736908"/>
    <lineage>
        <taxon>Bacteria</taxon>
        <taxon>Pseudomonadati</taxon>
        <taxon>Balneolota</taxon>
        <taxon>Balneolia</taxon>
        <taxon>Balneolales</taxon>
        <taxon>Balneolaceae</taxon>
        <taxon>Fodinibius</taxon>
    </lineage>
</organism>
<dbReference type="Pfam" id="PF17931">
    <property type="entry name" value="TetR_C_23"/>
    <property type="match status" value="1"/>
</dbReference>
<feature type="domain" description="Tetracyclin repressor-like C-terminal" evidence="1">
    <location>
        <begin position="86"/>
        <end position="208"/>
    </location>
</feature>
<dbReference type="Proteomes" id="UP000479132">
    <property type="component" value="Unassembled WGS sequence"/>
</dbReference>
<dbReference type="AlphaFoldDB" id="A0A6M1TDX7"/>
<sequence length="232" mass="27518">MDTFDPEIFELKYRMADAATDLYMEGDGEFFIKDVARAVDLTPAEVFNYFPNKKSILEFYYASLVVRYEMMISEIDDFDSYTLKEKLSNFVFTNFDMLAEKESFVEDTFQEYIIRSYSKTEYEQEVERLTQQFLEHDPQISIASTLVLNSYAYSFLGRQYLELVRFWLNDTSEDKELSMELTDKLTAVLEEVIYNPVLDKSFDLLKFMNANRKEFFKNIPIVKQLCSKIEIK</sequence>
<dbReference type="SUPFAM" id="SSF48498">
    <property type="entry name" value="Tetracyclin repressor-like, C-terminal domain"/>
    <property type="match status" value="1"/>
</dbReference>
<evidence type="ECO:0000313" key="2">
    <source>
        <dbReference type="EMBL" id="NGP88392.1"/>
    </source>
</evidence>
<dbReference type="InterPro" id="IPR009057">
    <property type="entry name" value="Homeodomain-like_sf"/>
</dbReference>
<dbReference type="InterPro" id="IPR036271">
    <property type="entry name" value="Tet_transcr_reg_TetR-rel_C_sf"/>
</dbReference>
<evidence type="ECO:0000313" key="3">
    <source>
        <dbReference type="Proteomes" id="UP000479132"/>
    </source>
</evidence>
<protein>
    <submittedName>
        <fullName evidence="2">TetR/AcrR family transcriptional regulator</fullName>
    </submittedName>
</protein>
<comment type="caution">
    <text evidence="2">The sequence shown here is derived from an EMBL/GenBank/DDBJ whole genome shotgun (WGS) entry which is preliminary data.</text>
</comment>